<reference evidence="1" key="2">
    <citation type="journal article" date="2006" name="PLoS Pathog.">
        <title>New perspectives on host-parasite interplay by comparative transcriptomic and proteomic analyses of Schistosoma japonicum.</title>
        <authorList>
            <person name="Liu F."/>
            <person name="Lu J."/>
            <person name="Hu W."/>
            <person name="Wang S.Y."/>
            <person name="Cui S.J."/>
            <person name="Chi M."/>
            <person name="Yan Q."/>
            <person name="Wang X.R."/>
            <person name="Song H.D."/>
            <person name="Xu X.N."/>
            <person name="Wang J.J."/>
            <person name="Zhang X.L."/>
            <person name="Zhang X."/>
            <person name="Wang Z.Q."/>
            <person name="Xue C.L."/>
            <person name="Brindley P.J."/>
            <person name="McManus D.P."/>
            <person name="Yang P.Y."/>
            <person name="Feng Z."/>
            <person name="Chen Z."/>
            <person name="Han Z.G."/>
        </authorList>
    </citation>
    <scope>NUCLEOTIDE SEQUENCE</scope>
</reference>
<reference evidence="1" key="1">
    <citation type="submission" date="2005-03" db="EMBL/GenBank/DDBJ databases">
        <authorList>
            <person name="Han Z."/>
        </authorList>
    </citation>
    <scope>NUCLEOTIDE SEQUENCE</scope>
</reference>
<protein>
    <submittedName>
        <fullName evidence="1">Uncharacterized protein</fullName>
    </submittedName>
</protein>
<evidence type="ECO:0000313" key="1">
    <source>
        <dbReference type="EMBL" id="AAX26688.1"/>
    </source>
</evidence>
<sequence>MSDFMSFILLTSDMMKVISCKL</sequence>
<dbReference type="EMBL" id="AY810799">
    <property type="protein sequence ID" value="AAX26688.1"/>
    <property type="molecule type" value="mRNA"/>
</dbReference>
<dbReference type="AlphaFoldDB" id="Q5C0Y7"/>
<accession>Q5C0Y7</accession>
<name>Q5C0Y7_SCHJA</name>
<proteinExistence type="evidence at transcript level"/>
<organism evidence="1">
    <name type="scientific">Schistosoma japonicum</name>
    <name type="common">Blood fluke</name>
    <dbReference type="NCBI Taxonomy" id="6182"/>
    <lineage>
        <taxon>Eukaryota</taxon>
        <taxon>Metazoa</taxon>
        <taxon>Spiralia</taxon>
        <taxon>Lophotrochozoa</taxon>
        <taxon>Platyhelminthes</taxon>
        <taxon>Trematoda</taxon>
        <taxon>Digenea</taxon>
        <taxon>Strigeidida</taxon>
        <taxon>Schistosomatoidea</taxon>
        <taxon>Schistosomatidae</taxon>
        <taxon>Schistosoma</taxon>
    </lineage>
</organism>